<dbReference type="AlphaFoldDB" id="A0A927IBM8"/>
<feature type="region of interest" description="Disordered" evidence="1">
    <location>
        <begin position="144"/>
        <end position="176"/>
    </location>
</feature>
<dbReference type="Proteomes" id="UP000632289">
    <property type="component" value="Unassembled WGS sequence"/>
</dbReference>
<evidence type="ECO:0000313" key="3">
    <source>
        <dbReference type="Proteomes" id="UP000632289"/>
    </source>
</evidence>
<accession>A0A927IBM8</accession>
<dbReference type="RefSeq" id="WP_191208478.1">
    <property type="nucleotide sequence ID" value="NZ_BAABKL010000032.1"/>
</dbReference>
<dbReference type="EMBL" id="JACXYU010000002">
    <property type="protein sequence ID" value="MBD3931172.1"/>
    <property type="molecule type" value="Genomic_DNA"/>
</dbReference>
<keyword evidence="3" id="KW-1185">Reference proteome</keyword>
<evidence type="ECO:0000313" key="2">
    <source>
        <dbReference type="EMBL" id="MBD3931172.1"/>
    </source>
</evidence>
<evidence type="ECO:0000256" key="1">
    <source>
        <dbReference type="SAM" id="MobiDB-lite"/>
    </source>
</evidence>
<proteinExistence type="predicted"/>
<sequence>MIDAVRLPWLVSFGETAPPELSRHQGSVVQAPRRSAVESLSTMRQQGFPVGAVLICLVHELAHVPIGPDDGPWQWPPPSALCRRRTTRCGSPDGGGPDYRPCAARFWLLPPEGGDLLTDGVALYDTLCRVRSLRRHGADRFAATLPTEAPHPEESPPEAHPSPYAPQEPHPPQEAADLYYRWTS</sequence>
<feature type="compositionally biased region" description="Pro residues" evidence="1">
    <location>
        <begin position="158"/>
        <end position="172"/>
    </location>
</feature>
<name>A0A927IBM8_9ACTN</name>
<organism evidence="2 3">
    <name type="scientific">Streptomyces chumphonensis</name>
    <dbReference type="NCBI Taxonomy" id="1214925"/>
    <lineage>
        <taxon>Bacteria</taxon>
        <taxon>Bacillati</taxon>
        <taxon>Actinomycetota</taxon>
        <taxon>Actinomycetes</taxon>
        <taxon>Kitasatosporales</taxon>
        <taxon>Streptomycetaceae</taxon>
        <taxon>Streptomyces</taxon>
    </lineage>
</organism>
<reference evidence="2" key="1">
    <citation type="submission" date="2020-09" db="EMBL/GenBank/DDBJ databases">
        <title>Secondary metabolite and genome analysis of marine Streptomyces chumphonensis KK1-2T.</title>
        <authorList>
            <person name="Phongsopitanun W."/>
            <person name="Kanchanasin P."/>
            <person name="Pittayakhajonwut P."/>
            <person name="Suwanborirux K."/>
            <person name="Tanasupawat S."/>
        </authorList>
    </citation>
    <scope>NUCLEOTIDE SEQUENCE</scope>
    <source>
        <strain evidence="2">KK1-2</strain>
    </source>
</reference>
<protein>
    <submittedName>
        <fullName evidence="2">Uncharacterized protein</fullName>
    </submittedName>
</protein>
<comment type="caution">
    <text evidence="2">The sequence shown here is derived from an EMBL/GenBank/DDBJ whole genome shotgun (WGS) entry which is preliminary data.</text>
</comment>
<gene>
    <name evidence="2" type="ORF">IF129_06310</name>
</gene>